<dbReference type="PROSITE" id="PS01124">
    <property type="entry name" value="HTH_ARAC_FAMILY_2"/>
    <property type="match status" value="1"/>
</dbReference>
<feature type="non-terminal residue" evidence="5">
    <location>
        <position position="1"/>
    </location>
</feature>
<dbReference type="InterPro" id="IPR018060">
    <property type="entry name" value="HTH_AraC"/>
</dbReference>
<reference evidence="5 6" key="1">
    <citation type="submission" date="2014-09" db="EMBL/GenBank/DDBJ databases">
        <title>Butyrate-producing bacteria isolated from human gut.</title>
        <authorList>
            <person name="Zhang Q."/>
            <person name="Zhao L."/>
        </authorList>
    </citation>
    <scope>NUCLEOTIDE SEQUENCE [LARGE SCALE GENOMIC DNA]</scope>
    <source>
        <strain evidence="5 6">21</strain>
    </source>
</reference>
<dbReference type="SUPFAM" id="SSF46689">
    <property type="entry name" value="Homeodomain-like"/>
    <property type="match status" value="2"/>
</dbReference>
<dbReference type="Gene3D" id="1.10.10.60">
    <property type="entry name" value="Homeodomain-like"/>
    <property type="match status" value="2"/>
</dbReference>
<organism evidence="5 6">
    <name type="scientific">Eubacterium ramulus</name>
    <dbReference type="NCBI Taxonomy" id="39490"/>
    <lineage>
        <taxon>Bacteria</taxon>
        <taxon>Bacillati</taxon>
        <taxon>Bacillota</taxon>
        <taxon>Clostridia</taxon>
        <taxon>Eubacteriales</taxon>
        <taxon>Eubacteriaceae</taxon>
        <taxon>Eubacterium</taxon>
    </lineage>
</organism>
<keyword evidence="1" id="KW-0805">Transcription regulation</keyword>
<protein>
    <recommendedName>
        <fullName evidence="4">HTH araC/xylS-type domain-containing protein</fullName>
    </recommendedName>
</protein>
<keyword evidence="3" id="KW-0804">Transcription</keyword>
<dbReference type="Proteomes" id="UP000245288">
    <property type="component" value="Unassembled WGS sequence"/>
</dbReference>
<dbReference type="GO" id="GO:0043565">
    <property type="term" value="F:sequence-specific DNA binding"/>
    <property type="evidence" value="ECO:0007669"/>
    <property type="project" value="InterPro"/>
</dbReference>
<evidence type="ECO:0000256" key="1">
    <source>
        <dbReference type="ARBA" id="ARBA00023015"/>
    </source>
</evidence>
<sequence>YTTSEEQKKILENCFHLQQNEYPKIHMLEADILVAEISHTDAPNVWSLFGPILLAPTSEKRFSHANRKYRMLKKVGLNLQMCELDTFVTGILLCYYFLTGNELSVAEFWERNEESMPKVQGALEEMTKNLFQYQEKERVGLHNPYEQEQREQEAIRHGDIAALNRSISETYEGQIGRLAKDPLRHHKNVAIGNITLASRTAVEAGVSVEKSFTMADNFIQQIEEIDNVVEVEAFKREAQRLYASAVAEEQKSETGGYKNPLIGEVKDYIFRHFHDTIQITDIAKHLNVNPDYLSHLFKKQENITIKRYILKEKIRRSRNLLQYSDYSIQEISFYLGFSSQSHFCKVFQEMTGETPGRYRKQYVHRTKWKIV</sequence>
<feature type="domain" description="HTH araC/xylS-type" evidence="4">
    <location>
        <begin position="263"/>
        <end position="361"/>
    </location>
</feature>
<name>A0A2V1JXI4_EUBRA</name>
<dbReference type="AlphaFoldDB" id="A0A2V1JXI4"/>
<dbReference type="SMART" id="SM00342">
    <property type="entry name" value="HTH_ARAC"/>
    <property type="match status" value="1"/>
</dbReference>
<evidence type="ECO:0000313" key="5">
    <source>
        <dbReference type="EMBL" id="PWE88103.1"/>
    </source>
</evidence>
<keyword evidence="2" id="KW-0238">DNA-binding</keyword>
<proteinExistence type="predicted"/>
<dbReference type="GO" id="GO:0003700">
    <property type="term" value="F:DNA-binding transcription factor activity"/>
    <property type="evidence" value="ECO:0007669"/>
    <property type="project" value="InterPro"/>
</dbReference>
<dbReference type="RefSeq" id="WP_109214277.1">
    <property type="nucleotide sequence ID" value="NZ_JRFU01000001.1"/>
</dbReference>
<accession>A0A2V1JXI4</accession>
<evidence type="ECO:0000259" key="4">
    <source>
        <dbReference type="PROSITE" id="PS01124"/>
    </source>
</evidence>
<dbReference type="Pfam" id="PF12833">
    <property type="entry name" value="HTH_18"/>
    <property type="match status" value="1"/>
</dbReference>
<dbReference type="EMBL" id="JRFU01000001">
    <property type="protein sequence ID" value="PWE88103.1"/>
    <property type="molecule type" value="Genomic_DNA"/>
</dbReference>
<dbReference type="PANTHER" id="PTHR43280:SF34">
    <property type="entry name" value="ARAC-FAMILY TRANSCRIPTIONAL REGULATOR"/>
    <property type="match status" value="1"/>
</dbReference>
<dbReference type="PANTHER" id="PTHR43280">
    <property type="entry name" value="ARAC-FAMILY TRANSCRIPTIONAL REGULATOR"/>
    <property type="match status" value="1"/>
</dbReference>
<evidence type="ECO:0000313" key="6">
    <source>
        <dbReference type="Proteomes" id="UP000245288"/>
    </source>
</evidence>
<dbReference type="InterPro" id="IPR009057">
    <property type="entry name" value="Homeodomain-like_sf"/>
</dbReference>
<dbReference type="PROSITE" id="PS00041">
    <property type="entry name" value="HTH_ARAC_FAMILY_1"/>
    <property type="match status" value="1"/>
</dbReference>
<comment type="caution">
    <text evidence="5">The sequence shown here is derived from an EMBL/GenBank/DDBJ whole genome shotgun (WGS) entry which is preliminary data.</text>
</comment>
<dbReference type="OrthoDB" id="184994at2"/>
<dbReference type="InterPro" id="IPR018062">
    <property type="entry name" value="HTH_AraC-typ_CS"/>
</dbReference>
<evidence type="ECO:0000256" key="2">
    <source>
        <dbReference type="ARBA" id="ARBA00023125"/>
    </source>
</evidence>
<dbReference type="PRINTS" id="PR00032">
    <property type="entry name" value="HTHARAC"/>
</dbReference>
<dbReference type="InterPro" id="IPR020449">
    <property type="entry name" value="Tscrpt_reg_AraC-type_HTH"/>
</dbReference>
<keyword evidence="6" id="KW-1185">Reference proteome</keyword>
<evidence type="ECO:0000256" key="3">
    <source>
        <dbReference type="ARBA" id="ARBA00023163"/>
    </source>
</evidence>
<gene>
    <name evidence="5" type="ORF">LG34_00035</name>
</gene>